<keyword evidence="3" id="KW-1185">Reference proteome</keyword>
<gene>
    <name evidence="2" type="ORF">AB0A88_37710</name>
</gene>
<accession>A0ABV3CM14</accession>
<organism evidence="2 3">
    <name type="scientific">Streptomyces narbonensis</name>
    <dbReference type="NCBI Taxonomy" id="67333"/>
    <lineage>
        <taxon>Bacteria</taxon>
        <taxon>Bacillati</taxon>
        <taxon>Actinomycetota</taxon>
        <taxon>Actinomycetes</taxon>
        <taxon>Kitasatosporales</taxon>
        <taxon>Streptomycetaceae</taxon>
        <taxon>Streptomyces</taxon>
    </lineage>
</organism>
<keyword evidence="1" id="KW-1133">Transmembrane helix</keyword>
<dbReference type="Proteomes" id="UP001551329">
    <property type="component" value="Unassembled WGS sequence"/>
</dbReference>
<evidence type="ECO:0000313" key="2">
    <source>
        <dbReference type="EMBL" id="MEU7075816.1"/>
    </source>
</evidence>
<feature type="transmembrane region" description="Helical" evidence="1">
    <location>
        <begin position="194"/>
        <end position="213"/>
    </location>
</feature>
<feature type="transmembrane region" description="Helical" evidence="1">
    <location>
        <begin position="14"/>
        <end position="37"/>
    </location>
</feature>
<dbReference type="RefSeq" id="WP_358478232.1">
    <property type="nucleotide sequence ID" value="NZ_JBEZAE010000047.1"/>
</dbReference>
<keyword evidence="1" id="KW-0472">Membrane</keyword>
<dbReference type="EMBL" id="JBEZAE010000047">
    <property type="protein sequence ID" value="MEU7075816.1"/>
    <property type="molecule type" value="Genomic_DNA"/>
</dbReference>
<protein>
    <submittedName>
        <fullName evidence="2">Uncharacterized protein</fullName>
    </submittedName>
</protein>
<evidence type="ECO:0000256" key="1">
    <source>
        <dbReference type="SAM" id="Phobius"/>
    </source>
</evidence>
<proteinExistence type="predicted"/>
<reference evidence="2 3" key="1">
    <citation type="submission" date="2024-06" db="EMBL/GenBank/DDBJ databases">
        <title>The Natural Products Discovery Center: Release of the First 8490 Sequenced Strains for Exploring Actinobacteria Biosynthetic Diversity.</title>
        <authorList>
            <person name="Kalkreuter E."/>
            <person name="Kautsar S.A."/>
            <person name="Yang D."/>
            <person name="Bader C.D."/>
            <person name="Teijaro C.N."/>
            <person name="Fluegel L."/>
            <person name="Davis C.M."/>
            <person name="Simpson J.R."/>
            <person name="Lauterbach L."/>
            <person name="Steele A.D."/>
            <person name="Gui C."/>
            <person name="Meng S."/>
            <person name="Li G."/>
            <person name="Viehrig K."/>
            <person name="Ye F."/>
            <person name="Su P."/>
            <person name="Kiefer A.F."/>
            <person name="Nichols A."/>
            <person name="Cepeda A.J."/>
            <person name="Yan W."/>
            <person name="Fan B."/>
            <person name="Jiang Y."/>
            <person name="Adhikari A."/>
            <person name="Zheng C.-J."/>
            <person name="Schuster L."/>
            <person name="Cowan T.M."/>
            <person name="Smanski M.J."/>
            <person name="Chevrette M.G."/>
            <person name="De Carvalho L.P.S."/>
            <person name="Shen B."/>
        </authorList>
    </citation>
    <scope>NUCLEOTIDE SEQUENCE [LARGE SCALE GENOMIC DNA]</scope>
    <source>
        <strain evidence="2 3">NPDC045974</strain>
    </source>
</reference>
<evidence type="ECO:0000313" key="3">
    <source>
        <dbReference type="Proteomes" id="UP001551329"/>
    </source>
</evidence>
<comment type="caution">
    <text evidence="2">The sequence shown here is derived from an EMBL/GenBank/DDBJ whole genome shotgun (WGS) entry which is preliminary data.</text>
</comment>
<name>A0ABV3CM14_9ACTN</name>
<sequence length="227" mass="24500">MLILAAEEAGSDTWAIVGAIGALLAVPTAILVGWLAYRAVWPRRKVRWSARVSPLMSHIAANGGGLSVALSGTTLATPHIVEVELTNIGHKDLEPTHFNSLPIEITSTVPLVALLQERSEPSVQRVLPATMSSHSLTLATATPFHRGQVLTYVALVDGTDPKIELQASLTNASVDRREPPSPGTERAASTRSRWVTLAVAAPFLLVNIIVQSYDLIELIRYQVYNGW</sequence>
<keyword evidence="1" id="KW-0812">Transmembrane</keyword>